<evidence type="ECO:0000256" key="5">
    <source>
        <dbReference type="ARBA" id="ARBA00048204"/>
    </source>
</evidence>
<reference evidence="7 8" key="1">
    <citation type="submission" date="2021-06" db="EMBL/GenBank/DDBJ databases">
        <title>Caerostris darwini draft genome.</title>
        <authorList>
            <person name="Kono N."/>
            <person name="Arakawa K."/>
        </authorList>
    </citation>
    <scope>NUCLEOTIDE SEQUENCE [LARGE SCALE GENOMIC DNA]</scope>
</reference>
<comment type="function">
    <text evidence="6">Catalyzes the hydrolysis of queuosine 5'-phosphate, releasing the nucleobase queuine (q). Is required for salvage of queuine from exogenous queuosine (Q) that is imported and then converted to queuosine 5'-phosphate intracellularly.</text>
</comment>
<keyword evidence="8" id="KW-1185">Reference proteome</keyword>
<dbReference type="PANTHER" id="PTHR21314:SF0">
    <property type="entry name" value="QUEUOSINE 5'-PHOSPHATE N-GLYCOSYLASE_HYDROLASE"/>
    <property type="match status" value="1"/>
</dbReference>
<keyword evidence="1 6" id="KW-0378">Hydrolase</keyword>
<evidence type="ECO:0000256" key="6">
    <source>
        <dbReference type="RuleBase" id="RU365002"/>
    </source>
</evidence>
<dbReference type="InterPro" id="IPR019438">
    <property type="entry name" value="Q_salvage"/>
</dbReference>
<dbReference type="EC" id="3.2.2.-" evidence="6"/>
<comment type="similarity">
    <text evidence="2 6">Belongs to the QNG1 protein family.</text>
</comment>
<evidence type="ECO:0000256" key="3">
    <source>
        <dbReference type="ARBA" id="ARBA00035306"/>
    </source>
</evidence>
<gene>
    <name evidence="7" type="ORF">CDAR_518401</name>
</gene>
<comment type="caution">
    <text evidence="7">The sequence shown here is derived from an EMBL/GenBank/DDBJ whole genome shotgun (WGS) entry which is preliminary data.</text>
</comment>
<sequence length="341" mass="39328">MINMVLSPRESAECISGLAKHVTICHDGIEKATDLILECIQKETFSLSSWWKKNELIPQDPTLTSTLDWIFLLDTLNFSFWADKGKAYKVTFEGKTHTGYWSLCAAVKRAIKDGYNIISPDYYSTISFDTLAHIFRSDTGTEIPLLKERHKILIETGKCLIEKFNSTFSTCVTMAKNSAQNLLKIVYENFPSYRDEATIDGHIVSFYKRAQILVADIWLCCEGKNWGAFEDIDSLTIFADYRIPQALVYLGAMKYSEELQIKLEKGELLENGSRYEVEIRGCTIQVCELIYQLIKAKQKEGKVLQSLNINLILIDNFLWEYRSHAKEMEHVPFHRTRCIYY</sequence>
<evidence type="ECO:0000313" key="7">
    <source>
        <dbReference type="EMBL" id="GIY14608.1"/>
    </source>
</evidence>
<accession>A0AAV4QY79</accession>
<evidence type="ECO:0000256" key="2">
    <source>
        <dbReference type="ARBA" id="ARBA00035119"/>
    </source>
</evidence>
<evidence type="ECO:0000313" key="8">
    <source>
        <dbReference type="Proteomes" id="UP001054837"/>
    </source>
</evidence>
<comment type="catalytic activity">
    <reaction evidence="5 6">
        <text>queuosine 5'-phosphate + H2O = queuine + D-ribose 5-phosphate</text>
        <dbReference type="Rhea" id="RHEA:75387"/>
        <dbReference type="ChEBI" id="CHEBI:15377"/>
        <dbReference type="ChEBI" id="CHEBI:17433"/>
        <dbReference type="ChEBI" id="CHEBI:78346"/>
        <dbReference type="ChEBI" id="CHEBI:194371"/>
    </reaction>
    <physiologicalReaction direction="left-to-right" evidence="5 6">
        <dbReference type="Rhea" id="RHEA:75388"/>
    </physiologicalReaction>
</comment>
<dbReference type="PANTHER" id="PTHR21314">
    <property type="entry name" value="QUEUOSINE 5'-PHOSPHATE N-GLYCOSYLASE_HYDROLASE-RELATED"/>
    <property type="match status" value="1"/>
</dbReference>
<dbReference type="GO" id="GO:0006400">
    <property type="term" value="P:tRNA modification"/>
    <property type="evidence" value="ECO:0007669"/>
    <property type="project" value="TreeGrafter"/>
</dbReference>
<dbReference type="AlphaFoldDB" id="A0AAV4QY79"/>
<evidence type="ECO:0000256" key="4">
    <source>
        <dbReference type="ARBA" id="ARBA00035393"/>
    </source>
</evidence>
<proteinExistence type="inferred from homology"/>
<organism evidence="7 8">
    <name type="scientific">Caerostris darwini</name>
    <dbReference type="NCBI Taxonomy" id="1538125"/>
    <lineage>
        <taxon>Eukaryota</taxon>
        <taxon>Metazoa</taxon>
        <taxon>Ecdysozoa</taxon>
        <taxon>Arthropoda</taxon>
        <taxon>Chelicerata</taxon>
        <taxon>Arachnida</taxon>
        <taxon>Araneae</taxon>
        <taxon>Araneomorphae</taxon>
        <taxon>Entelegynae</taxon>
        <taxon>Araneoidea</taxon>
        <taxon>Araneidae</taxon>
        <taxon>Caerostris</taxon>
    </lineage>
</organism>
<dbReference type="Pfam" id="PF10343">
    <property type="entry name" value="Q_salvage"/>
    <property type="match status" value="1"/>
</dbReference>
<dbReference type="EMBL" id="BPLQ01005389">
    <property type="protein sequence ID" value="GIY14608.1"/>
    <property type="molecule type" value="Genomic_DNA"/>
</dbReference>
<protein>
    <recommendedName>
        <fullName evidence="3 6">Queuosine 5'-phosphate N-glycosylase/hydrolase</fullName>
        <ecNumber evidence="6">3.2.2.-</ecNumber>
    </recommendedName>
    <alternativeName>
        <fullName evidence="4 6">Queuosine-nucleotide N-glycosylase/hydrolase</fullName>
    </alternativeName>
</protein>
<dbReference type="GO" id="GO:0016787">
    <property type="term" value="F:hydrolase activity"/>
    <property type="evidence" value="ECO:0007669"/>
    <property type="project" value="UniProtKB-KW"/>
</dbReference>
<name>A0AAV4QY79_9ARAC</name>
<evidence type="ECO:0000256" key="1">
    <source>
        <dbReference type="ARBA" id="ARBA00022801"/>
    </source>
</evidence>
<dbReference type="Proteomes" id="UP001054837">
    <property type="component" value="Unassembled WGS sequence"/>
</dbReference>